<dbReference type="EMBL" id="JAINUF010000006">
    <property type="protein sequence ID" value="KAJ8356580.1"/>
    <property type="molecule type" value="Genomic_DNA"/>
</dbReference>
<dbReference type="Proteomes" id="UP001152622">
    <property type="component" value="Chromosome 6"/>
</dbReference>
<keyword evidence="3" id="KW-1185">Reference proteome</keyword>
<evidence type="ECO:0000256" key="1">
    <source>
        <dbReference type="SAM" id="MobiDB-lite"/>
    </source>
</evidence>
<feature type="region of interest" description="Disordered" evidence="1">
    <location>
        <begin position="44"/>
        <end position="69"/>
    </location>
</feature>
<dbReference type="GO" id="GO:0003676">
    <property type="term" value="F:nucleic acid binding"/>
    <property type="evidence" value="ECO:0007669"/>
    <property type="project" value="InterPro"/>
</dbReference>
<dbReference type="AlphaFoldDB" id="A0A9Q1FE24"/>
<evidence type="ECO:0000313" key="2">
    <source>
        <dbReference type="EMBL" id="KAJ8356580.1"/>
    </source>
</evidence>
<gene>
    <name evidence="2" type="ORF">SKAU_G00193740</name>
</gene>
<comment type="caution">
    <text evidence="2">The sequence shown here is derived from an EMBL/GenBank/DDBJ whole genome shotgun (WGS) entry which is preliminary data.</text>
</comment>
<dbReference type="Gene3D" id="3.30.420.10">
    <property type="entry name" value="Ribonuclease H-like superfamily/Ribonuclease H"/>
    <property type="match status" value="1"/>
</dbReference>
<dbReference type="InterPro" id="IPR036397">
    <property type="entry name" value="RNaseH_sf"/>
</dbReference>
<organism evidence="2 3">
    <name type="scientific">Synaphobranchus kaupii</name>
    <name type="common">Kaup's arrowtooth eel</name>
    <dbReference type="NCBI Taxonomy" id="118154"/>
    <lineage>
        <taxon>Eukaryota</taxon>
        <taxon>Metazoa</taxon>
        <taxon>Chordata</taxon>
        <taxon>Craniata</taxon>
        <taxon>Vertebrata</taxon>
        <taxon>Euteleostomi</taxon>
        <taxon>Actinopterygii</taxon>
        <taxon>Neopterygii</taxon>
        <taxon>Teleostei</taxon>
        <taxon>Anguilliformes</taxon>
        <taxon>Synaphobranchidae</taxon>
        <taxon>Synaphobranchus</taxon>
    </lineage>
</organism>
<dbReference type="OrthoDB" id="6077919at2759"/>
<proteinExistence type="predicted"/>
<dbReference type="PANTHER" id="PTHR46888:SF1">
    <property type="entry name" value="RIBONUCLEASE H"/>
    <property type="match status" value="1"/>
</dbReference>
<sequence length="287" mass="32416">MVALLRGLLTSQQRQEEGFLEEIHGLRASILQAPQLAVHGVPQPPNLTSTTMTAEPPRIALPTPTPRRRTAVSAVTQLTSTLQGMSAPTVPAAHQESSHTPLPAERVFHKEPKMPAYQMGEDIENYLLWFERVARTWAWPEQQPLLVPLLTRKVLEAYMAMDEERSNHYDDLKEALLYFRKPTTPSGESSTEAYHHLKDSTGAGFIQSSDPRRRSYLNACRGSQQRLYSPPRDTRDAKDSRDKGVISTLFQRIAMDIVRTLEKSSTGNQYILVICDYATRFLEAFPL</sequence>
<accession>A0A9Q1FE24</accession>
<name>A0A9Q1FE24_SYNKA</name>
<dbReference type="PANTHER" id="PTHR46888">
    <property type="entry name" value="ZINC KNUCKLE DOMAINCONTAINING PROTEIN-RELATED"/>
    <property type="match status" value="1"/>
</dbReference>
<evidence type="ECO:0000313" key="3">
    <source>
        <dbReference type="Proteomes" id="UP001152622"/>
    </source>
</evidence>
<reference evidence="2" key="1">
    <citation type="journal article" date="2023" name="Science">
        <title>Genome structures resolve the early diversification of teleost fishes.</title>
        <authorList>
            <person name="Parey E."/>
            <person name="Louis A."/>
            <person name="Montfort J."/>
            <person name="Bouchez O."/>
            <person name="Roques C."/>
            <person name="Iampietro C."/>
            <person name="Lluch J."/>
            <person name="Castinel A."/>
            <person name="Donnadieu C."/>
            <person name="Desvignes T."/>
            <person name="Floi Bucao C."/>
            <person name="Jouanno E."/>
            <person name="Wen M."/>
            <person name="Mejri S."/>
            <person name="Dirks R."/>
            <person name="Jansen H."/>
            <person name="Henkel C."/>
            <person name="Chen W.J."/>
            <person name="Zahm M."/>
            <person name="Cabau C."/>
            <person name="Klopp C."/>
            <person name="Thompson A.W."/>
            <person name="Robinson-Rechavi M."/>
            <person name="Braasch I."/>
            <person name="Lecointre G."/>
            <person name="Bobe J."/>
            <person name="Postlethwait J.H."/>
            <person name="Berthelot C."/>
            <person name="Roest Crollius H."/>
            <person name="Guiguen Y."/>
        </authorList>
    </citation>
    <scope>NUCLEOTIDE SEQUENCE</scope>
    <source>
        <strain evidence="2">WJC10195</strain>
    </source>
</reference>
<protein>
    <submittedName>
        <fullName evidence="2">Uncharacterized protein</fullName>
    </submittedName>
</protein>